<gene>
    <name evidence="4" type="ORF">COV40_01230</name>
</gene>
<dbReference type="AlphaFoldDB" id="A0A2H0PZC1"/>
<dbReference type="InterPro" id="IPR011990">
    <property type="entry name" value="TPR-like_helical_dom_sf"/>
</dbReference>
<dbReference type="PANTHER" id="PTHR37422:SF13">
    <property type="entry name" value="LIPOPOLYSACCHARIDE BIOSYNTHESIS PROTEIN PA4999-RELATED"/>
    <property type="match status" value="1"/>
</dbReference>
<feature type="transmembrane region" description="Helical" evidence="3">
    <location>
        <begin position="250"/>
        <end position="267"/>
    </location>
</feature>
<keyword evidence="3" id="KW-1133">Transmembrane helix</keyword>
<evidence type="ECO:0000256" key="3">
    <source>
        <dbReference type="SAM" id="Phobius"/>
    </source>
</evidence>
<evidence type="ECO:0000313" key="4">
    <source>
        <dbReference type="EMBL" id="PIR27368.1"/>
    </source>
</evidence>
<dbReference type="PANTHER" id="PTHR37422">
    <property type="entry name" value="TEICHURONIC ACID BIOSYNTHESIS PROTEIN TUAE"/>
    <property type="match status" value="1"/>
</dbReference>
<feature type="transmembrane region" description="Helical" evidence="3">
    <location>
        <begin position="274"/>
        <end position="292"/>
    </location>
</feature>
<reference evidence="4 5" key="1">
    <citation type="submission" date="2017-09" db="EMBL/GenBank/DDBJ databases">
        <title>Depth-based differentiation of microbial function through sediment-hosted aquifers and enrichment of novel symbionts in the deep terrestrial subsurface.</title>
        <authorList>
            <person name="Probst A.J."/>
            <person name="Ladd B."/>
            <person name="Jarett J.K."/>
            <person name="Geller-Mcgrath D.E."/>
            <person name="Sieber C.M."/>
            <person name="Emerson J.B."/>
            <person name="Anantharaman K."/>
            <person name="Thomas B.C."/>
            <person name="Malmstrom R."/>
            <person name="Stieglmeier M."/>
            <person name="Klingl A."/>
            <person name="Woyke T."/>
            <person name="Ryan C.M."/>
            <person name="Banfield J.F."/>
        </authorList>
    </citation>
    <scope>NUCLEOTIDE SEQUENCE [LARGE SCALE GENOMIC DNA]</scope>
    <source>
        <strain evidence="4">CG11_big_fil_rev_8_21_14_0_20_42_15</strain>
    </source>
</reference>
<dbReference type="EMBL" id="PCXF01000035">
    <property type="protein sequence ID" value="PIR27368.1"/>
    <property type="molecule type" value="Genomic_DNA"/>
</dbReference>
<feature type="transmembrane region" description="Helical" evidence="3">
    <location>
        <begin position="358"/>
        <end position="384"/>
    </location>
</feature>
<evidence type="ECO:0000256" key="1">
    <source>
        <dbReference type="PROSITE-ProRule" id="PRU00339"/>
    </source>
</evidence>
<feature type="repeat" description="TPR" evidence="1">
    <location>
        <begin position="721"/>
        <end position="754"/>
    </location>
</feature>
<feature type="transmembrane region" description="Helical" evidence="3">
    <location>
        <begin position="69"/>
        <end position="87"/>
    </location>
</feature>
<feature type="transmembrane region" description="Helical" evidence="3">
    <location>
        <begin position="453"/>
        <end position="476"/>
    </location>
</feature>
<evidence type="ECO:0000256" key="2">
    <source>
        <dbReference type="SAM" id="MobiDB-lite"/>
    </source>
</evidence>
<dbReference type="SUPFAM" id="SSF48452">
    <property type="entry name" value="TPR-like"/>
    <property type="match status" value="1"/>
</dbReference>
<feature type="region of interest" description="Disordered" evidence="2">
    <location>
        <begin position="772"/>
        <end position="793"/>
    </location>
</feature>
<dbReference type="Proteomes" id="UP000231154">
    <property type="component" value="Unassembled WGS sequence"/>
</dbReference>
<sequence>MKENPIKIKIIKPQVEEVVPEASNSNFEASEFTTAWQKIAKICLYILTGLLPLFFLPITIAPVEINKQMLATILVLVAFLCYLIDSLNRRAIRYPKSLISLGVLIFLILTGLSATLSLAQENAIFGNLIQPDTFLSFIVGGLIFFLAAVYIKKNDLNKLAVYFFAGLVLTAIFGSIQIFGKFILPWNFSRSPAFNSIGSMSSWGIFISFGLVMIVVGLISLEFSKRQKIIVAAAGLLMMFDLFVLNIQMLWVGLALVMLCVMFLRFTQRLEINLPLIIIIVCLLFILLGQRLPSLVNLTTEVRPSISATSSIIKGTFVGVRQILLGSGPASFGFNWRLFRPVALNQTAFWLTTFNQGFSFAATLLITTGILGILAFFFVIFAFIRELFKKLPLKDNNRTIVTTGLSFLLINLFIFPISFSQLFFIFMALGIFVHGSEKNYEINFYVGDKSQKIKGLMSFLLTIFFIALTFFTIYVIGQKYIAAAYYQRGTLDSSLDMAISDLTKAKSFDSRNDVYLRMLSNALSLKVNQIGSTPVSEQTMQSLSGQLQNTIALALNFGTLATQFNPLDSLNWSNLGNVYENLIPISGADTFAEKNYNKVIELDPHNPQGQVDLARMWIVSADKSQERDAGWQEKLNKAESALNKSISLKSDYAAAHFLLAQIYFREGDINATIRKVVDLVNITPNDSGLLFQLGILYYRANQISQAQIAFERAVSLDQNYANARYFLGLIYDAQGQKQKAIEQFKKIQALNPDNNEVKSILDNLRNGKSALSGIVPPAQAPENRIQTPVGSKP</sequence>
<feature type="repeat" description="TPR" evidence="1">
    <location>
        <begin position="687"/>
        <end position="720"/>
    </location>
</feature>
<feature type="transmembrane region" description="Helical" evidence="3">
    <location>
        <begin position="159"/>
        <end position="180"/>
    </location>
</feature>
<feature type="transmembrane region" description="Helical" evidence="3">
    <location>
        <begin position="200"/>
        <end position="221"/>
    </location>
</feature>
<feature type="transmembrane region" description="Helical" evidence="3">
    <location>
        <begin position="405"/>
        <end position="433"/>
    </location>
</feature>
<feature type="transmembrane region" description="Helical" evidence="3">
    <location>
        <begin position="42"/>
        <end position="63"/>
    </location>
</feature>
<dbReference type="InterPro" id="IPR019734">
    <property type="entry name" value="TPR_rpt"/>
</dbReference>
<dbReference type="SMART" id="SM00028">
    <property type="entry name" value="TPR"/>
    <property type="match status" value="4"/>
</dbReference>
<evidence type="ECO:0000313" key="5">
    <source>
        <dbReference type="Proteomes" id="UP000231154"/>
    </source>
</evidence>
<comment type="caution">
    <text evidence="4">The sequence shown here is derived from an EMBL/GenBank/DDBJ whole genome shotgun (WGS) entry which is preliminary data.</text>
</comment>
<feature type="transmembrane region" description="Helical" evidence="3">
    <location>
        <begin position="99"/>
        <end position="119"/>
    </location>
</feature>
<proteinExistence type="predicted"/>
<dbReference type="PROSITE" id="PS50005">
    <property type="entry name" value="TPR"/>
    <property type="match status" value="2"/>
</dbReference>
<dbReference type="Gene3D" id="1.25.40.10">
    <property type="entry name" value="Tetratricopeptide repeat domain"/>
    <property type="match status" value="2"/>
</dbReference>
<feature type="transmembrane region" description="Helical" evidence="3">
    <location>
        <begin position="134"/>
        <end position="152"/>
    </location>
</feature>
<name>A0A2H0PZC1_9BACT</name>
<accession>A0A2H0PZC1</accession>
<dbReference type="Pfam" id="PF13432">
    <property type="entry name" value="TPR_16"/>
    <property type="match status" value="1"/>
</dbReference>
<feature type="compositionally biased region" description="Polar residues" evidence="2">
    <location>
        <begin position="784"/>
        <end position="793"/>
    </location>
</feature>
<keyword evidence="3" id="KW-0812">Transmembrane</keyword>
<keyword evidence="3" id="KW-0472">Membrane</keyword>
<keyword evidence="1" id="KW-0802">TPR repeat</keyword>
<dbReference type="InterPro" id="IPR051533">
    <property type="entry name" value="WaaL-like"/>
</dbReference>
<protein>
    <submittedName>
        <fullName evidence="4">Uncharacterized protein</fullName>
    </submittedName>
</protein>
<organism evidence="4 5">
    <name type="scientific">Candidatus Berkelbacteria bacterium CG11_big_fil_rev_8_21_14_0_20_42_15</name>
    <dbReference type="NCBI Taxonomy" id="1974517"/>
    <lineage>
        <taxon>Bacteria</taxon>
        <taxon>Candidatus Berkelbacteria</taxon>
    </lineage>
</organism>